<evidence type="ECO:0000313" key="3">
    <source>
        <dbReference type="EMBL" id="KAK9929748.1"/>
    </source>
</evidence>
<dbReference type="AlphaFoldDB" id="A0AAW1X0E5"/>
<proteinExistence type="predicted"/>
<feature type="region of interest" description="Disordered" evidence="1">
    <location>
        <begin position="203"/>
        <end position="283"/>
    </location>
</feature>
<evidence type="ECO:0000313" key="4">
    <source>
        <dbReference type="Proteomes" id="UP001457282"/>
    </source>
</evidence>
<dbReference type="Proteomes" id="UP001457282">
    <property type="component" value="Unassembled WGS sequence"/>
</dbReference>
<organism evidence="3 4">
    <name type="scientific">Rubus argutus</name>
    <name type="common">Southern blackberry</name>
    <dbReference type="NCBI Taxonomy" id="59490"/>
    <lineage>
        <taxon>Eukaryota</taxon>
        <taxon>Viridiplantae</taxon>
        <taxon>Streptophyta</taxon>
        <taxon>Embryophyta</taxon>
        <taxon>Tracheophyta</taxon>
        <taxon>Spermatophyta</taxon>
        <taxon>Magnoliopsida</taxon>
        <taxon>eudicotyledons</taxon>
        <taxon>Gunneridae</taxon>
        <taxon>Pentapetalae</taxon>
        <taxon>rosids</taxon>
        <taxon>fabids</taxon>
        <taxon>Rosales</taxon>
        <taxon>Rosaceae</taxon>
        <taxon>Rosoideae</taxon>
        <taxon>Rosoideae incertae sedis</taxon>
        <taxon>Rubus</taxon>
    </lineage>
</organism>
<protein>
    <recommendedName>
        <fullName evidence="2">Transposase-associated domain-containing protein</fullName>
    </recommendedName>
</protein>
<feature type="compositionally biased region" description="Polar residues" evidence="1">
    <location>
        <begin position="239"/>
        <end position="268"/>
    </location>
</feature>
<reference evidence="3 4" key="1">
    <citation type="journal article" date="2023" name="G3 (Bethesda)">
        <title>A chromosome-length genome assembly and annotation of blackberry (Rubus argutus, cv. 'Hillquist').</title>
        <authorList>
            <person name="Bruna T."/>
            <person name="Aryal R."/>
            <person name="Dudchenko O."/>
            <person name="Sargent D.J."/>
            <person name="Mead D."/>
            <person name="Buti M."/>
            <person name="Cavallini A."/>
            <person name="Hytonen T."/>
            <person name="Andres J."/>
            <person name="Pham M."/>
            <person name="Weisz D."/>
            <person name="Mascagni F."/>
            <person name="Usai G."/>
            <person name="Natali L."/>
            <person name="Bassil N."/>
            <person name="Fernandez G.E."/>
            <person name="Lomsadze A."/>
            <person name="Armour M."/>
            <person name="Olukolu B."/>
            <person name="Poorten T."/>
            <person name="Britton C."/>
            <person name="Davik J."/>
            <person name="Ashrafi H."/>
            <person name="Aiden E.L."/>
            <person name="Borodovsky M."/>
            <person name="Worthington M."/>
        </authorList>
    </citation>
    <scope>NUCLEOTIDE SEQUENCE [LARGE SCALE GENOMIC DNA]</scope>
    <source>
        <strain evidence="3">PI 553951</strain>
    </source>
</reference>
<dbReference type="EMBL" id="JBEDUW010000005">
    <property type="protein sequence ID" value="KAK9929748.1"/>
    <property type="molecule type" value="Genomic_DNA"/>
</dbReference>
<sequence length="354" mass="40462">MDKEWASYDRNTPEYKQGARKFVDTVQANLGNPEKIRCPCISCRNGKRHNYNIVYDHLIVPGINPLYTKWIFHGEETTSADLQGNVEIPEIYRMFKDACFEDDDVQEPIDRRHVPDYENLLEEAELPIYTGSTWTKMSATVACYKFKARHSLSNTGFDELLEMIHSFLPKDNILPNSLYSTKKLLKAFDLGFALLTLSHELTSKKGGKKGKNQQKRKQAAATASTRQEESNPPIRMSDGDSNSPSKLQPTPTHNSPRCENETDPTNSKRPSRGKAKGDKDFKKNGQVEVQFNVRGQPYGKYAAGFSSFLGVTARDFVPVIVNKWKDLSATYTQQIWEHITQHYVVHELYKRNIF</sequence>
<feature type="domain" description="Transposase-associated" evidence="2">
    <location>
        <begin position="3"/>
        <end position="75"/>
    </location>
</feature>
<comment type="caution">
    <text evidence="3">The sequence shown here is derived from an EMBL/GenBank/DDBJ whole genome shotgun (WGS) entry which is preliminary data.</text>
</comment>
<dbReference type="InterPro" id="IPR029480">
    <property type="entry name" value="Transpos_assoc"/>
</dbReference>
<evidence type="ECO:0000256" key="1">
    <source>
        <dbReference type="SAM" id="MobiDB-lite"/>
    </source>
</evidence>
<keyword evidence="4" id="KW-1185">Reference proteome</keyword>
<dbReference type="Pfam" id="PF13963">
    <property type="entry name" value="Transpos_assoc"/>
    <property type="match status" value="1"/>
</dbReference>
<gene>
    <name evidence="3" type="ORF">M0R45_026834</name>
</gene>
<accession>A0AAW1X0E5</accession>
<evidence type="ECO:0000259" key="2">
    <source>
        <dbReference type="Pfam" id="PF13963"/>
    </source>
</evidence>
<name>A0AAW1X0E5_RUBAR</name>
<feature type="compositionally biased region" description="Basic residues" evidence="1">
    <location>
        <begin position="205"/>
        <end position="218"/>
    </location>
</feature>